<dbReference type="Pfam" id="PF05229">
    <property type="entry name" value="SCPU"/>
    <property type="match status" value="2"/>
</dbReference>
<feature type="chain" id="PRO_5009977279" description="Spore coat protein U/FanG domain-containing protein" evidence="1">
    <location>
        <begin position="22"/>
        <end position="317"/>
    </location>
</feature>
<dbReference type="eggNOG" id="COG5430">
    <property type="taxonomic scope" value="Bacteria"/>
</dbReference>
<comment type="caution">
    <text evidence="3">The sequence shown here is derived from an EMBL/GenBank/DDBJ whole genome shotgun (WGS) entry which is preliminary data.</text>
</comment>
<dbReference type="InterPro" id="IPR053167">
    <property type="entry name" value="Spore_coat_component"/>
</dbReference>
<evidence type="ECO:0000313" key="4">
    <source>
        <dbReference type="Proteomes" id="UP000019113"/>
    </source>
</evidence>
<dbReference type="EMBL" id="AVBC01000068">
    <property type="protein sequence ID" value="ERL49173.1"/>
    <property type="molecule type" value="Genomic_DNA"/>
</dbReference>
<dbReference type="STRING" id="1178482.AR456_09105"/>
<keyword evidence="4" id="KW-1185">Reference proteome</keyword>
<accession>W1N113</accession>
<dbReference type="PATRIC" id="fig|1178482.3.peg.4175"/>
<dbReference type="SMART" id="SM00972">
    <property type="entry name" value="SCPU"/>
    <property type="match status" value="2"/>
</dbReference>
<dbReference type="InterPro" id="IPR007893">
    <property type="entry name" value="Spore_coat_U/FanG"/>
</dbReference>
<name>W1N113_9GAMM</name>
<dbReference type="RefSeq" id="WP_021821142.1">
    <property type="nucleotide sequence ID" value="NZ_AVBC01000068.1"/>
</dbReference>
<dbReference type="AlphaFoldDB" id="W1N113"/>
<keyword evidence="1" id="KW-0732">Signal</keyword>
<dbReference type="OrthoDB" id="8901110at2"/>
<protein>
    <recommendedName>
        <fullName evidence="2">Spore coat protein U/FanG domain-containing protein</fullName>
    </recommendedName>
</protein>
<proteinExistence type="predicted"/>
<feature type="domain" description="Spore coat protein U/FanG" evidence="2">
    <location>
        <begin position="17"/>
        <end position="157"/>
    </location>
</feature>
<reference evidence="3 4" key="1">
    <citation type="submission" date="2013-08" db="EMBL/GenBank/DDBJ databases">
        <title>draft genome of Halomonas huanghegensis, strain BJGMM-B45T.</title>
        <authorList>
            <person name="Miao C."/>
            <person name="Wan Y."/>
            <person name="Jin W."/>
        </authorList>
    </citation>
    <scope>NUCLEOTIDE SEQUENCE [LARGE SCALE GENOMIC DNA]</scope>
    <source>
        <strain evidence="3 4">BJGMM-B45</strain>
    </source>
</reference>
<evidence type="ECO:0000256" key="1">
    <source>
        <dbReference type="SAM" id="SignalP"/>
    </source>
</evidence>
<feature type="domain" description="Spore coat protein U/FanG" evidence="2">
    <location>
        <begin position="185"/>
        <end position="314"/>
    </location>
</feature>
<gene>
    <name evidence="3" type="ORF">BJB45_07820</name>
</gene>
<evidence type="ECO:0000313" key="3">
    <source>
        <dbReference type="EMBL" id="ERL49173.1"/>
    </source>
</evidence>
<evidence type="ECO:0000259" key="2">
    <source>
        <dbReference type="Pfam" id="PF05229"/>
    </source>
</evidence>
<feature type="signal peptide" evidence="1">
    <location>
        <begin position="1"/>
        <end position="21"/>
    </location>
</feature>
<sequence length="317" mass="32937">MLRLILILLTLIFLQPLSAVAQVLNNCSFSVTNVNFGTVNTLAGGVVDTTGTVNVTCNSTLGATFRVCLNLNAGVGGATSGIRHMTGPGGSRLDYRLYKDAARATPWGSRTLTTLGTPVALQLSVPILGSVSTTRTIYARVAGNQQAAPPGTYTSTFSGGQVEFNWRASGTTDCNALTRNPTRPSFNVQAIVAPNCNVTAQDINFGDHGVLDTEVSATGAISVNCTSGTTYNIGLNNGLNGDGPTQRRMSLGDQAITYGLYRDAAHSQPWGNTIGSDTVSGAGVGGEQNLSVYGRVPAQMTPSPGTYSDTVVVTVTY</sequence>
<dbReference type="PANTHER" id="PTHR37089">
    <property type="entry name" value="PROTEIN U-RELATED"/>
    <property type="match status" value="1"/>
</dbReference>
<organism evidence="3 4">
    <name type="scientific">Halomonas huangheensis</name>
    <dbReference type="NCBI Taxonomy" id="1178482"/>
    <lineage>
        <taxon>Bacteria</taxon>
        <taxon>Pseudomonadati</taxon>
        <taxon>Pseudomonadota</taxon>
        <taxon>Gammaproteobacteria</taxon>
        <taxon>Oceanospirillales</taxon>
        <taxon>Halomonadaceae</taxon>
        <taxon>Halomonas</taxon>
    </lineage>
</organism>
<dbReference type="PANTHER" id="PTHR37089:SF4">
    <property type="entry name" value="EXPORTED PROTEIN"/>
    <property type="match status" value="1"/>
</dbReference>
<dbReference type="Proteomes" id="UP000019113">
    <property type="component" value="Unassembled WGS sequence"/>
</dbReference>
<dbReference type="KEGG" id="hhu:AR456_09105"/>